<evidence type="ECO:0000256" key="10">
    <source>
        <dbReference type="SAM" id="MobiDB-lite"/>
    </source>
</evidence>
<keyword evidence="7" id="KW-0547">Nucleotide-binding</keyword>
<keyword evidence="5" id="KW-0808">Transferase</keyword>
<keyword evidence="6" id="KW-0548">Nucleotidyltransferase</keyword>
<dbReference type="Pfam" id="PF00680">
    <property type="entry name" value="RdRP_1"/>
    <property type="match status" value="1"/>
</dbReference>
<name>A0AA49X4I4_9VIRU</name>
<proteinExistence type="inferred from homology"/>
<dbReference type="GO" id="GO:0003723">
    <property type="term" value="F:RNA binding"/>
    <property type="evidence" value="ECO:0007669"/>
    <property type="project" value="InterPro"/>
</dbReference>
<evidence type="ECO:0000256" key="4">
    <source>
        <dbReference type="ARBA" id="ARBA00022484"/>
    </source>
</evidence>
<reference evidence="12" key="1">
    <citation type="journal article" date="2023" name="bioRxiv">
        <title>Host specificity shapes fish viromes across lakes on an isolated remote island.</title>
        <authorList>
            <person name="Grimwood R.M."/>
            <person name="Fortune-Kelly G."/>
            <person name="Holmes E.C."/>
            <person name="Ingram T."/>
            <person name="Geoghegan J.L."/>
        </authorList>
    </citation>
    <scope>NUCLEOTIDE SEQUENCE</scope>
    <source>
        <strain evidence="12">MAR-S</strain>
    </source>
</reference>
<dbReference type="InterPro" id="IPR001205">
    <property type="entry name" value="RNA-dir_pol_C"/>
</dbReference>
<feature type="compositionally biased region" description="Basic and acidic residues" evidence="10">
    <location>
        <begin position="613"/>
        <end position="632"/>
    </location>
</feature>
<evidence type="ECO:0000256" key="6">
    <source>
        <dbReference type="ARBA" id="ARBA00022695"/>
    </source>
</evidence>
<evidence type="ECO:0000256" key="3">
    <source>
        <dbReference type="ARBA" id="ARBA00019743"/>
    </source>
</evidence>
<evidence type="ECO:0000256" key="8">
    <source>
        <dbReference type="ARBA" id="ARBA00022758"/>
    </source>
</evidence>
<evidence type="ECO:0000259" key="11">
    <source>
        <dbReference type="PROSITE" id="PS50507"/>
    </source>
</evidence>
<dbReference type="GO" id="GO:0039694">
    <property type="term" value="P:viral RNA genome replication"/>
    <property type="evidence" value="ECO:0007669"/>
    <property type="project" value="InterPro"/>
</dbReference>
<dbReference type="InterPro" id="IPR043502">
    <property type="entry name" value="DNA/RNA_pol_sf"/>
</dbReference>
<dbReference type="Gene3D" id="3.30.70.270">
    <property type="match status" value="1"/>
</dbReference>
<feature type="compositionally biased region" description="Basic and acidic residues" evidence="10">
    <location>
        <begin position="592"/>
        <end position="602"/>
    </location>
</feature>
<accession>A0AA49X4I4</accession>
<evidence type="ECO:0000313" key="12">
    <source>
        <dbReference type="EMBL" id="WLJ60740.1"/>
    </source>
</evidence>
<comment type="similarity">
    <text evidence="1">Belongs to the astroviridae polyprotein 1AB family.</text>
</comment>
<dbReference type="GO" id="GO:0000166">
    <property type="term" value="F:nucleotide binding"/>
    <property type="evidence" value="ECO:0007669"/>
    <property type="project" value="UniProtKB-KW"/>
</dbReference>
<evidence type="ECO:0000256" key="7">
    <source>
        <dbReference type="ARBA" id="ARBA00022741"/>
    </source>
</evidence>
<dbReference type="GO" id="GO:0006351">
    <property type="term" value="P:DNA-templated transcription"/>
    <property type="evidence" value="ECO:0007669"/>
    <property type="project" value="InterPro"/>
</dbReference>
<evidence type="ECO:0000256" key="9">
    <source>
        <dbReference type="ARBA" id="ARBA00022953"/>
    </source>
</evidence>
<feature type="domain" description="RdRp catalytic" evidence="11">
    <location>
        <begin position="216"/>
        <end position="346"/>
    </location>
</feature>
<dbReference type="EMBL" id="OR270059">
    <property type="protein sequence ID" value="WLJ60740.1"/>
    <property type="molecule type" value="Genomic_RNA"/>
</dbReference>
<dbReference type="SUPFAM" id="SSF56672">
    <property type="entry name" value="DNA/RNA polymerases"/>
    <property type="match status" value="1"/>
</dbReference>
<dbReference type="CDD" id="cd23172">
    <property type="entry name" value="ps-ssRNAv_Astroviridae_RdRp"/>
    <property type="match status" value="1"/>
</dbReference>
<keyword evidence="8" id="KW-0688">Ribosomal frameshifting</keyword>
<keyword evidence="9" id="KW-0693">Viral RNA replication</keyword>
<evidence type="ECO:0000256" key="2">
    <source>
        <dbReference type="ARBA" id="ARBA00011245"/>
    </source>
</evidence>
<dbReference type="GO" id="GO:0003968">
    <property type="term" value="F:RNA-directed RNA polymerase activity"/>
    <property type="evidence" value="ECO:0007669"/>
    <property type="project" value="UniProtKB-KW"/>
</dbReference>
<protein>
    <recommendedName>
        <fullName evidence="3">Non-structural polyprotein 1AB</fullName>
    </recommendedName>
</protein>
<dbReference type="PROSITE" id="PS50507">
    <property type="entry name" value="RDRP_SSRNA_POS"/>
    <property type="match status" value="1"/>
</dbReference>
<feature type="region of interest" description="Disordered" evidence="10">
    <location>
        <begin position="592"/>
        <end position="632"/>
    </location>
</feature>
<sequence>MAQGVIDCIGQLKKEYKVKDHWTHVFVPEPPEQTGYAVTHWDQRMVPKMLEKFDFNQPGFLDQEVWDVALKVAYDEYSYFDGTKQTAMLFTVKNVDSTPGYPKKKDFKTERDFLCQYGIDDYLRQHEEVKISGYKHKPLWYAFPKYEIIKQSKIDDCDIRMIMCTDPGFTRTGAMYDQQQNDRMKQHTATKEAQVGWRPFFGGVNERMQELFSDMDVVLELDWTRYDGTLPPFLMRAVRELRKYYLEDVEDEKLLDWYNENLISKFCVLPSGDIIHINKGNPSGQMSTSGDNCIANTILTAYETAAWVKDQTGVAPSHRELKEVYKSVCYGDDRLTTYRKDTFLKGGHRMKMPPSTEFIVQMYKSVFGMWVKPENVKVHHGLIGASFCGMTLKESKGKIVGVYNEKKVLTSLIQPKTSLDSIVDYLCKVYSIAACLVNGSKRTRNYVFGVMDKVKEFCRENGIDHPDLTRQQIRKLWIRPQKLISKEVLGALRFEEESSLKNKVKTTLEPVESCIADNNSLGIPVIEWKNCETVHPPGLPILNCGFQTFVCQNKTTATMPKKDGTTGAVGTDPSKSVQCRYCGKYVQRGDIQKHNQKQHDTHTIASGNTMAKTKTDKKSSSDGKDGARTVRAKPENKQVPVRFVRQPGDSVRWLRQNKESLFPMEVDQAQGIPSPSDRLGVKWTDECAITQCSPGADYYIFVCDDIRSPVCAVECRDDKIVTTQKQTEAEAAEVKAEKDPKKMQKSLLGCAKSGTTTHTASGTTMPIPAAPLAFKVTGLQVDVEVTGPPPGEVTAFNVGEHNTVNLGAQSNEQGYVNLGTEPKVTHVREITKSEMSGQTGAARQVVMTKGDWGDDENLPTFVLKAGRWSDGGKLTLIVMKDVDQESTVKIKVRRHMEVAVGAGPDQRYATKGRTCYGDNMATVQSVTGRLPTVMKPKELRHNTEKILKEGLAHGLQLSMAD</sequence>
<comment type="subunit">
    <text evidence="2">Monomer.</text>
</comment>
<dbReference type="GO" id="GO:0075523">
    <property type="term" value="P:viral translational frameshifting"/>
    <property type="evidence" value="ECO:0007669"/>
    <property type="project" value="UniProtKB-KW"/>
</dbReference>
<organism evidence="12">
    <name type="scientific">Retropinna astrovirus 1</name>
    <dbReference type="NCBI Taxonomy" id="3064109"/>
    <lineage>
        <taxon>Viruses</taxon>
        <taxon>Riboviria</taxon>
        <taxon>Orthornavirae</taxon>
        <taxon>Pisuviricota</taxon>
        <taxon>Stelpaviricetes</taxon>
        <taxon>Stellavirales</taxon>
        <taxon>Astroviridae</taxon>
    </lineage>
</organism>
<evidence type="ECO:0000256" key="5">
    <source>
        <dbReference type="ARBA" id="ARBA00022679"/>
    </source>
</evidence>
<keyword evidence="4" id="KW-0696">RNA-directed RNA polymerase</keyword>
<dbReference type="InterPro" id="IPR007094">
    <property type="entry name" value="RNA-dir_pol_PSvirus"/>
</dbReference>
<evidence type="ECO:0000256" key="1">
    <source>
        <dbReference type="ARBA" id="ARBA00005873"/>
    </source>
</evidence>
<dbReference type="InterPro" id="IPR043128">
    <property type="entry name" value="Rev_trsase/Diguanyl_cyclase"/>
</dbReference>